<dbReference type="OrthoDB" id="582170at2"/>
<evidence type="ECO:0000313" key="2">
    <source>
        <dbReference type="Proteomes" id="UP000435802"/>
    </source>
</evidence>
<dbReference type="AlphaFoldDB" id="A0A6N8SJC8"/>
<comment type="caution">
    <text evidence="1">The sequence shown here is derived from an EMBL/GenBank/DDBJ whole genome shotgun (WGS) entry which is preliminary data.</text>
</comment>
<dbReference type="Proteomes" id="UP000435802">
    <property type="component" value="Unassembled WGS sequence"/>
</dbReference>
<accession>A0A6N8SJC8</accession>
<name>A0A6N8SJC8_9HYPH</name>
<protein>
    <submittedName>
        <fullName evidence="1">Uncharacterized protein</fullName>
    </submittedName>
</protein>
<keyword evidence="2" id="KW-1185">Reference proteome</keyword>
<dbReference type="EMBL" id="WUMK01000011">
    <property type="protein sequence ID" value="MXN48573.1"/>
    <property type="molecule type" value="Genomic_DNA"/>
</dbReference>
<dbReference type="RefSeq" id="WP_160862072.1">
    <property type="nucleotide sequence ID" value="NZ_JAODWE010000003.1"/>
</dbReference>
<sequence length="74" mass="8486">MAHTNSEDDDLSSMEAVFEDIAARPWFDPEARYAFSVYIFEAFPGASFNAALHRELVESVARTKYAKKLERRGR</sequence>
<organism evidence="1 2">
    <name type="scientific">Shinella kummerowiae</name>
    <dbReference type="NCBI Taxonomy" id="417745"/>
    <lineage>
        <taxon>Bacteria</taxon>
        <taxon>Pseudomonadati</taxon>
        <taxon>Pseudomonadota</taxon>
        <taxon>Alphaproteobacteria</taxon>
        <taxon>Hyphomicrobiales</taxon>
        <taxon>Rhizobiaceae</taxon>
        <taxon>Shinella</taxon>
    </lineage>
</organism>
<gene>
    <name evidence="1" type="ORF">GR138_25510</name>
</gene>
<reference evidence="1 2" key="1">
    <citation type="submission" date="2019-12" db="EMBL/GenBank/DDBJ databases">
        <title>Shinella kummerowiae sp. nov., a symbiotic bacterium isolated from root nodules of the herbal legume Kummerowia stipulacea.</title>
        <authorList>
            <person name="Gao J."/>
        </authorList>
    </citation>
    <scope>NUCLEOTIDE SEQUENCE [LARGE SCALE GENOMIC DNA]</scope>
    <source>
        <strain evidence="1 2">CCBAU 25048</strain>
    </source>
</reference>
<evidence type="ECO:0000313" key="1">
    <source>
        <dbReference type="EMBL" id="MXN48573.1"/>
    </source>
</evidence>
<proteinExistence type="predicted"/>